<evidence type="ECO:0000313" key="2">
    <source>
        <dbReference type="EMBL" id="KAF8474444.1"/>
    </source>
</evidence>
<reference evidence="2" key="1">
    <citation type="submission" date="2019-10" db="EMBL/GenBank/DDBJ databases">
        <authorList>
            <consortium name="DOE Joint Genome Institute"/>
            <person name="Kuo A."/>
            <person name="Miyauchi S."/>
            <person name="Kiss E."/>
            <person name="Drula E."/>
            <person name="Kohler A."/>
            <person name="Sanchez-Garcia M."/>
            <person name="Andreopoulos B."/>
            <person name="Barry K.W."/>
            <person name="Bonito G."/>
            <person name="Buee M."/>
            <person name="Carver A."/>
            <person name="Chen C."/>
            <person name="Cichocki N."/>
            <person name="Clum A."/>
            <person name="Culley D."/>
            <person name="Crous P.W."/>
            <person name="Fauchery L."/>
            <person name="Girlanda M."/>
            <person name="Hayes R."/>
            <person name="Keri Z."/>
            <person name="LaButti K."/>
            <person name="Lipzen A."/>
            <person name="Lombard V."/>
            <person name="Magnuson J."/>
            <person name="Maillard F."/>
            <person name="Morin E."/>
            <person name="Murat C."/>
            <person name="Nolan M."/>
            <person name="Ohm R."/>
            <person name="Pangilinan J."/>
            <person name="Pereira M."/>
            <person name="Perotto S."/>
            <person name="Peter M."/>
            <person name="Riley R."/>
            <person name="Sitrit Y."/>
            <person name="Stielow B."/>
            <person name="Szollosi G."/>
            <person name="Zifcakova L."/>
            <person name="Stursova M."/>
            <person name="Spatafora J.W."/>
            <person name="Tedersoo L."/>
            <person name="Vaario L.-M."/>
            <person name="Yamada A."/>
            <person name="Yan M."/>
            <person name="Wang P."/>
            <person name="Xu J."/>
            <person name="Bruns T."/>
            <person name="Baldrian P."/>
            <person name="Vilgalys R."/>
            <person name="Henrissat B."/>
            <person name="Grigoriev I.V."/>
            <person name="Hibbett D."/>
            <person name="Nagy L.G."/>
            <person name="Martin F.M."/>
        </authorList>
    </citation>
    <scope>NUCLEOTIDE SEQUENCE</scope>
    <source>
        <strain evidence="2">Prilba</strain>
    </source>
</reference>
<protein>
    <submittedName>
        <fullName evidence="2">Uncharacterized protein</fullName>
    </submittedName>
</protein>
<feature type="region of interest" description="Disordered" evidence="1">
    <location>
        <begin position="125"/>
        <end position="144"/>
    </location>
</feature>
<sequence>MSMLFLDGTGLVMPRKRPSHGRTRNTPPRYIQFHFNLPAGPPQFLPYSTYICHEMSSIHESDDGKTVTQGDTSVGAKVGEGVSGAMKLIHGTMDNHWIGESVRGLAIDIADFGKGSGKAIAADGKAEAKEGVKQVEDSLHHHRR</sequence>
<dbReference type="EMBL" id="WHVB01000017">
    <property type="protein sequence ID" value="KAF8474444.1"/>
    <property type="molecule type" value="Genomic_DNA"/>
</dbReference>
<dbReference type="AlphaFoldDB" id="A0A9P5MRD5"/>
<gene>
    <name evidence="2" type="ORF">DFH94DRAFT_684170</name>
</gene>
<name>A0A9P5MRD5_9AGAM</name>
<organism evidence="2 3">
    <name type="scientific">Russula ochroleuca</name>
    <dbReference type="NCBI Taxonomy" id="152965"/>
    <lineage>
        <taxon>Eukaryota</taxon>
        <taxon>Fungi</taxon>
        <taxon>Dikarya</taxon>
        <taxon>Basidiomycota</taxon>
        <taxon>Agaricomycotina</taxon>
        <taxon>Agaricomycetes</taxon>
        <taxon>Russulales</taxon>
        <taxon>Russulaceae</taxon>
        <taxon>Russula</taxon>
    </lineage>
</organism>
<proteinExistence type="predicted"/>
<reference evidence="2" key="2">
    <citation type="journal article" date="2020" name="Nat. Commun.">
        <title>Large-scale genome sequencing of mycorrhizal fungi provides insights into the early evolution of symbiotic traits.</title>
        <authorList>
            <person name="Miyauchi S."/>
            <person name="Kiss E."/>
            <person name="Kuo A."/>
            <person name="Drula E."/>
            <person name="Kohler A."/>
            <person name="Sanchez-Garcia M."/>
            <person name="Morin E."/>
            <person name="Andreopoulos B."/>
            <person name="Barry K.W."/>
            <person name="Bonito G."/>
            <person name="Buee M."/>
            <person name="Carver A."/>
            <person name="Chen C."/>
            <person name="Cichocki N."/>
            <person name="Clum A."/>
            <person name="Culley D."/>
            <person name="Crous P.W."/>
            <person name="Fauchery L."/>
            <person name="Girlanda M."/>
            <person name="Hayes R.D."/>
            <person name="Keri Z."/>
            <person name="LaButti K."/>
            <person name="Lipzen A."/>
            <person name="Lombard V."/>
            <person name="Magnuson J."/>
            <person name="Maillard F."/>
            <person name="Murat C."/>
            <person name="Nolan M."/>
            <person name="Ohm R.A."/>
            <person name="Pangilinan J."/>
            <person name="Pereira M.F."/>
            <person name="Perotto S."/>
            <person name="Peter M."/>
            <person name="Pfister S."/>
            <person name="Riley R."/>
            <person name="Sitrit Y."/>
            <person name="Stielow J.B."/>
            <person name="Szollosi G."/>
            <person name="Zifcakova L."/>
            <person name="Stursova M."/>
            <person name="Spatafora J.W."/>
            <person name="Tedersoo L."/>
            <person name="Vaario L.M."/>
            <person name="Yamada A."/>
            <person name="Yan M."/>
            <person name="Wang P."/>
            <person name="Xu J."/>
            <person name="Bruns T."/>
            <person name="Baldrian P."/>
            <person name="Vilgalys R."/>
            <person name="Dunand C."/>
            <person name="Henrissat B."/>
            <person name="Grigoriev I.V."/>
            <person name="Hibbett D."/>
            <person name="Nagy L.G."/>
            <person name="Martin F.M."/>
        </authorList>
    </citation>
    <scope>NUCLEOTIDE SEQUENCE</scope>
    <source>
        <strain evidence="2">Prilba</strain>
    </source>
</reference>
<accession>A0A9P5MRD5</accession>
<dbReference type="Proteomes" id="UP000759537">
    <property type="component" value="Unassembled WGS sequence"/>
</dbReference>
<comment type="caution">
    <text evidence="2">The sequence shown here is derived from an EMBL/GenBank/DDBJ whole genome shotgun (WGS) entry which is preliminary data.</text>
</comment>
<evidence type="ECO:0000256" key="1">
    <source>
        <dbReference type="SAM" id="MobiDB-lite"/>
    </source>
</evidence>
<evidence type="ECO:0000313" key="3">
    <source>
        <dbReference type="Proteomes" id="UP000759537"/>
    </source>
</evidence>
<keyword evidence="3" id="KW-1185">Reference proteome</keyword>
<dbReference type="OrthoDB" id="2590867at2759"/>